<evidence type="ECO:0000313" key="1">
    <source>
        <dbReference type="EMBL" id="EQB33864.1"/>
    </source>
</evidence>
<dbReference type="PATRIC" id="fig|1346791.3.peg.452"/>
<sequence length="89" mass="10117">MGPKRRENNDLMRLHVRIDGEADINAICYVLRGLFAANGNSDGQTKSNQQFRRGVVVTFGSGPLAGLFLDSVEQVIRKRVRNRIQFDRR</sequence>
<proteinExistence type="predicted"/>
<reference evidence="1 2" key="1">
    <citation type="journal article" date="2013" name="Genome Announc.">
        <title>Draft Genome Sequence of Sphingobium ummariense Strain RL-3, a Hexachlorocyclohexane-Degrading Bacterium.</title>
        <authorList>
            <person name="Kohli P."/>
            <person name="Dua A."/>
            <person name="Sangwan N."/>
            <person name="Oldach P."/>
            <person name="Khurana J.P."/>
            <person name="Lal R."/>
        </authorList>
    </citation>
    <scope>NUCLEOTIDE SEQUENCE [LARGE SCALE GENOMIC DNA]</scope>
    <source>
        <strain evidence="1 2">RL-3</strain>
    </source>
</reference>
<protein>
    <submittedName>
        <fullName evidence="1">Uncharacterized protein</fullName>
    </submittedName>
</protein>
<name>T0KB07_9SPHN</name>
<comment type="caution">
    <text evidence="1">The sequence shown here is derived from an EMBL/GenBank/DDBJ whole genome shotgun (WGS) entry which is preliminary data.</text>
</comment>
<keyword evidence="2" id="KW-1185">Reference proteome</keyword>
<accession>T0KB07</accession>
<dbReference type="AlphaFoldDB" id="T0KB07"/>
<evidence type="ECO:0000313" key="2">
    <source>
        <dbReference type="Proteomes" id="UP000015523"/>
    </source>
</evidence>
<dbReference type="Proteomes" id="UP000015523">
    <property type="component" value="Unassembled WGS sequence"/>
</dbReference>
<dbReference type="EMBL" id="AUWY01000023">
    <property type="protein sequence ID" value="EQB33864.1"/>
    <property type="molecule type" value="Genomic_DNA"/>
</dbReference>
<organism evidence="1 2">
    <name type="scientific">Sphingobium ummariense RL-3</name>
    <dbReference type="NCBI Taxonomy" id="1346791"/>
    <lineage>
        <taxon>Bacteria</taxon>
        <taxon>Pseudomonadati</taxon>
        <taxon>Pseudomonadota</taxon>
        <taxon>Alphaproteobacteria</taxon>
        <taxon>Sphingomonadales</taxon>
        <taxon>Sphingomonadaceae</taxon>
        <taxon>Sphingobium</taxon>
    </lineage>
</organism>
<gene>
    <name evidence="1" type="ORF">M529_02310</name>
</gene>